<feature type="region of interest" description="Disordered" evidence="1">
    <location>
        <begin position="1"/>
        <end position="22"/>
    </location>
</feature>
<sequence length="138" mass="15419">MPEQVVPEQAPEPAWQGPEHTDKSLSALQSTLVRRGWDVSSDGFVRAVADRITAAFPVDGEPGSGGPGLVWAEGPGRTGYRLFRQEQSHGIRRLPPDERLGDVDCPWVMPHQEWHRPLTDDERQQAFFVSFDINGAYL</sequence>
<evidence type="ECO:0000256" key="1">
    <source>
        <dbReference type="SAM" id="MobiDB-lite"/>
    </source>
</evidence>
<comment type="caution">
    <text evidence="2">The sequence shown here is derived from an EMBL/GenBank/DDBJ whole genome shotgun (WGS) entry which is preliminary data.</text>
</comment>
<proteinExistence type="predicted"/>
<evidence type="ECO:0000313" key="3">
    <source>
        <dbReference type="Proteomes" id="UP000305282"/>
    </source>
</evidence>
<accession>A0A4S5B6D9</accession>
<evidence type="ECO:0000313" key="2">
    <source>
        <dbReference type="EMBL" id="THJ22134.1"/>
    </source>
</evidence>
<dbReference type="Proteomes" id="UP000305282">
    <property type="component" value="Unassembled WGS sequence"/>
</dbReference>
<feature type="compositionally biased region" description="Low complexity" evidence="1">
    <location>
        <begin position="1"/>
        <end position="14"/>
    </location>
</feature>
<protein>
    <submittedName>
        <fullName evidence="2">Uncharacterized protein</fullName>
    </submittedName>
</protein>
<reference evidence="2 3" key="1">
    <citation type="submission" date="2019-04" db="EMBL/GenBank/DDBJ databases">
        <title>Draft genome sequences for three unisolated Alnus-infective Frankia Sp+ strains, AgTrS, AiOr and AvVan, the first sequenced Frankia strains able to sporulate in-planta.</title>
        <authorList>
            <person name="Bethencourt L."/>
            <person name="Vautrin F."/>
            <person name="Taib N."/>
            <person name="Dubost A."/>
            <person name="Castro-Garcia L."/>
            <person name="Imbaud O."/>
            <person name="Abrouk D."/>
            <person name="Fournier P."/>
            <person name="Briolay J."/>
            <person name="Nguyen A."/>
            <person name="Normand P."/>
            <person name="Fernandez M.P."/>
            <person name="Brochier-Armanet C."/>
            <person name="Herrera-Belaroussi A."/>
        </authorList>
    </citation>
    <scope>NUCLEOTIDE SEQUENCE [LARGE SCALE GENOMIC DNA]</scope>
    <source>
        <strain evidence="2 3">AvVan</strain>
    </source>
</reference>
<gene>
    <name evidence="2" type="ORF">E7Y31_23735</name>
</gene>
<name>A0A4S5B6D9_9ACTN</name>
<organism evidence="2 3">
    <name type="scientific">Candidatus Frankia alpina</name>
    <dbReference type="NCBI Taxonomy" id="2699483"/>
    <lineage>
        <taxon>Bacteria</taxon>
        <taxon>Bacillati</taxon>
        <taxon>Actinomycetota</taxon>
        <taxon>Actinomycetes</taxon>
        <taxon>Frankiales</taxon>
        <taxon>Frankiaceae</taxon>
        <taxon>Frankia</taxon>
    </lineage>
</organism>
<feature type="non-terminal residue" evidence="2">
    <location>
        <position position="138"/>
    </location>
</feature>
<dbReference type="AlphaFoldDB" id="A0A4S5B6D9"/>
<keyword evidence="3" id="KW-1185">Reference proteome</keyword>
<dbReference type="EMBL" id="SSXH01001175">
    <property type="protein sequence ID" value="THJ22134.1"/>
    <property type="molecule type" value="Genomic_DNA"/>
</dbReference>